<gene>
    <name evidence="5" type="ORF">MNAN1_003134</name>
</gene>
<name>A0AAF0EP81_9BASI</name>
<dbReference type="GO" id="GO:0005507">
    <property type="term" value="F:copper ion binding"/>
    <property type="evidence" value="ECO:0007669"/>
    <property type="project" value="InterPro"/>
</dbReference>
<dbReference type="InterPro" id="IPR008972">
    <property type="entry name" value="Cupredoxin"/>
</dbReference>
<keyword evidence="2" id="KW-0186">Copper</keyword>
<dbReference type="GO" id="GO:0004322">
    <property type="term" value="F:ferroxidase activity"/>
    <property type="evidence" value="ECO:0007669"/>
    <property type="project" value="TreeGrafter"/>
</dbReference>
<evidence type="ECO:0000259" key="4">
    <source>
        <dbReference type="Pfam" id="PF07732"/>
    </source>
</evidence>
<evidence type="ECO:0000256" key="3">
    <source>
        <dbReference type="ARBA" id="ARBA00023180"/>
    </source>
</evidence>
<dbReference type="PANTHER" id="PTHR11709">
    <property type="entry name" value="MULTI-COPPER OXIDASE"/>
    <property type="match status" value="1"/>
</dbReference>
<feature type="domain" description="Plastocyanin-like" evidence="4">
    <location>
        <begin position="32"/>
        <end position="152"/>
    </location>
</feature>
<dbReference type="GO" id="GO:0033215">
    <property type="term" value="P:reductive iron assimilation"/>
    <property type="evidence" value="ECO:0007669"/>
    <property type="project" value="TreeGrafter"/>
</dbReference>
<reference evidence="5" key="1">
    <citation type="submission" date="2023-03" db="EMBL/GenBank/DDBJ databases">
        <title>Mating type loci evolution in Malassezia.</title>
        <authorList>
            <person name="Coelho M.A."/>
        </authorList>
    </citation>
    <scope>NUCLEOTIDE SEQUENCE</scope>
    <source>
        <strain evidence="5">CBS 9557</strain>
    </source>
</reference>
<dbReference type="InterPro" id="IPR011707">
    <property type="entry name" value="Cu-oxidase-like_N"/>
</dbReference>
<organism evidence="5 6">
    <name type="scientific">Malassezia nana</name>
    <dbReference type="NCBI Taxonomy" id="180528"/>
    <lineage>
        <taxon>Eukaryota</taxon>
        <taxon>Fungi</taxon>
        <taxon>Dikarya</taxon>
        <taxon>Basidiomycota</taxon>
        <taxon>Ustilaginomycotina</taxon>
        <taxon>Malasseziomycetes</taxon>
        <taxon>Malasseziales</taxon>
        <taxon>Malasseziaceae</taxon>
        <taxon>Malassezia</taxon>
    </lineage>
</organism>
<dbReference type="GO" id="GO:0033573">
    <property type="term" value="C:high-affinity iron permease complex"/>
    <property type="evidence" value="ECO:0007669"/>
    <property type="project" value="TreeGrafter"/>
</dbReference>
<evidence type="ECO:0000313" key="6">
    <source>
        <dbReference type="Proteomes" id="UP001213623"/>
    </source>
</evidence>
<dbReference type="Proteomes" id="UP001213623">
    <property type="component" value="Chromosome 5"/>
</dbReference>
<dbReference type="Pfam" id="PF07732">
    <property type="entry name" value="Cu-oxidase_3"/>
    <property type="match status" value="1"/>
</dbReference>
<evidence type="ECO:0000256" key="2">
    <source>
        <dbReference type="ARBA" id="ARBA00023008"/>
    </source>
</evidence>
<evidence type="ECO:0000256" key="1">
    <source>
        <dbReference type="ARBA" id="ARBA00010609"/>
    </source>
</evidence>
<dbReference type="GO" id="GO:0010106">
    <property type="term" value="P:cellular response to iron ion starvation"/>
    <property type="evidence" value="ECO:0007669"/>
    <property type="project" value="TreeGrafter"/>
</dbReference>
<keyword evidence="6" id="KW-1185">Reference proteome</keyword>
<protein>
    <recommendedName>
        <fullName evidence="4">Plastocyanin-like domain-containing protein</fullName>
    </recommendedName>
</protein>
<dbReference type="Gene3D" id="2.60.40.420">
    <property type="entry name" value="Cupredoxins - blue copper proteins"/>
    <property type="match status" value="1"/>
</dbReference>
<keyword evidence="3" id="KW-0325">Glycoprotein</keyword>
<dbReference type="EMBL" id="CP119896">
    <property type="protein sequence ID" value="WFD28128.1"/>
    <property type="molecule type" value="Genomic_DNA"/>
</dbReference>
<proteinExistence type="inferred from homology"/>
<dbReference type="InterPro" id="IPR045087">
    <property type="entry name" value="Cu-oxidase_fam"/>
</dbReference>
<comment type="similarity">
    <text evidence="1">Belongs to the multicopper oxidase family.</text>
</comment>
<evidence type="ECO:0000313" key="5">
    <source>
        <dbReference type="EMBL" id="WFD28128.1"/>
    </source>
</evidence>
<dbReference type="AlphaFoldDB" id="A0AAF0EP81"/>
<sequence>MKVALALRGNLVPVARAESVTKHWNVGWVHGVNPDGLHPRRAIALNGHFPLQALSVNSNDNVAINFTNSFGDGFPPTLHGHGLLYNNTNYYEGAAGIAQCPVPDGQTFHYEVLNSPQTPASSEKQVGTYFLHGYYEGQYIDGLRLPFIIHNADREVYEYDDDYTVALAD</sequence>
<dbReference type="SUPFAM" id="SSF49503">
    <property type="entry name" value="Cupredoxins"/>
    <property type="match status" value="1"/>
</dbReference>
<dbReference type="PANTHER" id="PTHR11709:SF361">
    <property type="entry name" value="IRON TRANSPORT MULTICOPPER OXIDASE FET3"/>
    <property type="match status" value="1"/>
</dbReference>
<accession>A0AAF0EP81</accession>